<dbReference type="InterPro" id="IPR016024">
    <property type="entry name" value="ARM-type_fold"/>
</dbReference>
<proteinExistence type="predicted"/>
<protein>
    <recommendedName>
        <fullName evidence="3">TATA-binding protein interacting (TIP20) domain-containing protein</fullName>
    </recommendedName>
</protein>
<evidence type="ECO:0008006" key="3">
    <source>
        <dbReference type="Google" id="ProtNLM"/>
    </source>
</evidence>
<dbReference type="Gene3D" id="1.25.10.10">
    <property type="entry name" value="Leucine-rich Repeat Variant"/>
    <property type="match status" value="1"/>
</dbReference>
<accession>A0A6G0SN07</accession>
<sequence length="80" mass="8847">MDKLRGMIDTVVEQCTSTTANLRFRALRTLGLIVPRLNDPSTTERILEIVRPLARAETEGDPDVREAAEATQALLEAVLN</sequence>
<dbReference type="SUPFAM" id="SSF48371">
    <property type="entry name" value="ARM repeat"/>
    <property type="match status" value="1"/>
</dbReference>
<evidence type="ECO:0000313" key="2">
    <source>
        <dbReference type="Proteomes" id="UP000486351"/>
    </source>
</evidence>
<dbReference type="EMBL" id="QXFY01000026">
    <property type="protein sequence ID" value="KAE9361361.1"/>
    <property type="molecule type" value="Genomic_DNA"/>
</dbReference>
<dbReference type="Proteomes" id="UP000486351">
    <property type="component" value="Unassembled WGS sequence"/>
</dbReference>
<gene>
    <name evidence="1" type="ORF">PF008_g1136</name>
</gene>
<reference evidence="1 2" key="1">
    <citation type="submission" date="2018-09" db="EMBL/GenBank/DDBJ databases">
        <title>Genomic investigation of the strawberry pathogen Phytophthora fragariae indicates pathogenicity is determined by transcriptional variation in three key races.</title>
        <authorList>
            <person name="Adams T.M."/>
            <person name="Armitage A.D."/>
            <person name="Sobczyk M.K."/>
            <person name="Bates H.J."/>
            <person name="Dunwell J.M."/>
            <person name="Nellist C.F."/>
            <person name="Harrison R.J."/>
        </authorList>
    </citation>
    <scope>NUCLEOTIDE SEQUENCE [LARGE SCALE GENOMIC DNA]</scope>
    <source>
        <strain evidence="1 2">NOV-77</strain>
    </source>
</reference>
<name>A0A6G0SN07_9STRA</name>
<organism evidence="1 2">
    <name type="scientific">Phytophthora fragariae</name>
    <dbReference type="NCBI Taxonomy" id="53985"/>
    <lineage>
        <taxon>Eukaryota</taxon>
        <taxon>Sar</taxon>
        <taxon>Stramenopiles</taxon>
        <taxon>Oomycota</taxon>
        <taxon>Peronosporomycetes</taxon>
        <taxon>Peronosporales</taxon>
        <taxon>Peronosporaceae</taxon>
        <taxon>Phytophthora</taxon>
    </lineage>
</organism>
<comment type="caution">
    <text evidence="1">The sequence shown here is derived from an EMBL/GenBank/DDBJ whole genome shotgun (WGS) entry which is preliminary data.</text>
</comment>
<dbReference type="AlphaFoldDB" id="A0A6G0SN07"/>
<evidence type="ECO:0000313" key="1">
    <source>
        <dbReference type="EMBL" id="KAE9361361.1"/>
    </source>
</evidence>
<dbReference type="InterPro" id="IPR011989">
    <property type="entry name" value="ARM-like"/>
</dbReference>